<gene>
    <name evidence="2" type="ORF">M1B34_24255</name>
</gene>
<dbReference type="AlphaFoldDB" id="A0A9X1Z246"/>
<reference evidence="2 3" key="2">
    <citation type="journal article" date="2023" name="Plant Pathol.">
        <title>Dismantling and reorganizing Pseudomonas marginalis sensu#lato.</title>
        <authorList>
            <person name="Sawada H."/>
            <person name="Fujikawa T."/>
            <person name="Satou M."/>
        </authorList>
    </citation>
    <scope>NUCLEOTIDE SEQUENCE [LARGE SCALE GENOMIC DNA]</scope>
    <source>
        <strain evidence="2 3">MAFF 302030</strain>
    </source>
</reference>
<dbReference type="PANTHER" id="PTHR43546">
    <property type="entry name" value="UPF0173 METAL-DEPENDENT HYDROLASE MJ1163-RELATED"/>
    <property type="match status" value="1"/>
</dbReference>
<dbReference type="SUPFAM" id="SSF56281">
    <property type="entry name" value="Metallo-hydrolase/oxidoreductase"/>
    <property type="match status" value="1"/>
</dbReference>
<protein>
    <submittedName>
        <fullName evidence="2">MBL fold metallo-hydrolase</fullName>
    </submittedName>
</protein>
<proteinExistence type="predicted"/>
<evidence type="ECO:0000256" key="1">
    <source>
        <dbReference type="ARBA" id="ARBA00022801"/>
    </source>
</evidence>
<dbReference type="Pfam" id="PF13483">
    <property type="entry name" value="Lactamase_B_3"/>
    <property type="match status" value="1"/>
</dbReference>
<dbReference type="GO" id="GO:0016787">
    <property type="term" value="F:hydrolase activity"/>
    <property type="evidence" value="ECO:0007669"/>
    <property type="project" value="UniProtKB-KW"/>
</dbReference>
<dbReference type="RefSeq" id="WP_268266419.1">
    <property type="nucleotide sequence ID" value="NZ_JALQCW010000069.1"/>
</dbReference>
<dbReference type="InterPro" id="IPR050114">
    <property type="entry name" value="UPF0173_UPF0282_UlaG_hydrolase"/>
</dbReference>
<comment type="caution">
    <text evidence="2">The sequence shown here is derived from an EMBL/GenBank/DDBJ whole genome shotgun (WGS) entry which is preliminary data.</text>
</comment>
<reference evidence="2 3" key="1">
    <citation type="journal article" date="2022" name="Int. J. Syst. Evol. Microbiol.">
        <title>Pseudomonas aegrilactucae sp. nov. and Pseudomonas morbosilactucae sp. nov., pathogens causing bacterial rot of lettuce in Japan.</title>
        <authorList>
            <person name="Sawada H."/>
            <person name="Fujikawa T."/>
            <person name="Satou M."/>
        </authorList>
    </citation>
    <scope>NUCLEOTIDE SEQUENCE [LARGE SCALE GENOMIC DNA]</scope>
    <source>
        <strain evidence="2 3">MAFF 302030</strain>
    </source>
</reference>
<dbReference type="Gene3D" id="3.60.15.10">
    <property type="entry name" value="Ribonuclease Z/Hydroxyacylglutathione hydrolase-like"/>
    <property type="match status" value="1"/>
</dbReference>
<accession>A0A9X1Z246</accession>
<keyword evidence="1" id="KW-0378">Hydrolase</keyword>
<evidence type="ECO:0000313" key="3">
    <source>
        <dbReference type="Proteomes" id="UP001155059"/>
    </source>
</evidence>
<dbReference type="PANTHER" id="PTHR43546:SF9">
    <property type="entry name" value="L-ASCORBATE-6-PHOSPHATE LACTONASE ULAG-RELATED"/>
    <property type="match status" value="1"/>
</dbReference>
<dbReference type="CDD" id="cd06262">
    <property type="entry name" value="metallo-hydrolase-like_MBL-fold"/>
    <property type="match status" value="1"/>
</dbReference>
<name>A0A9X1Z246_9PSED</name>
<evidence type="ECO:0000313" key="2">
    <source>
        <dbReference type="EMBL" id="MCK9800710.1"/>
    </source>
</evidence>
<organism evidence="2 3">
    <name type="scientific">Pseudomonas morbosilactucae</name>
    <dbReference type="NCBI Taxonomy" id="2938197"/>
    <lineage>
        <taxon>Bacteria</taxon>
        <taxon>Pseudomonadati</taxon>
        <taxon>Pseudomonadota</taxon>
        <taxon>Gammaproteobacteria</taxon>
        <taxon>Pseudomonadales</taxon>
        <taxon>Pseudomonadaceae</taxon>
        <taxon>Pseudomonas</taxon>
    </lineage>
</organism>
<sequence length="283" mass="30723">MRLHQLRNATLIIESGPYRILLDPMLGARHSLPPLRLLRPLQRNPLVDLPDSAAAALASVTHCLLTHCQKGHFDHLDRAGREFLRQRQIPVICTAHDAPYLQARGLRVQVLPTAHGQPTAFLDGQIHTLPCVHGRGLVGRLMEHGVGYFIEWPDEPSLYLCGDTLLTPALRDFIQAHQPEVCVAPAGGAHFDLGGEIIMGIEELLELRRLSHGQVVANHLQALSHCPVSRQALAAAAHRAGLAQRLLIPEDGEVLTFAKNGLSAGTQAGRMASLNASARAATE</sequence>
<dbReference type="Proteomes" id="UP001155059">
    <property type="component" value="Unassembled WGS sequence"/>
</dbReference>
<dbReference type="InterPro" id="IPR036866">
    <property type="entry name" value="RibonucZ/Hydroxyglut_hydro"/>
</dbReference>
<dbReference type="EMBL" id="JALQCW010000069">
    <property type="protein sequence ID" value="MCK9800710.1"/>
    <property type="molecule type" value="Genomic_DNA"/>
</dbReference>